<evidence type="ECO:0000256" key="2">
    <source>
        <dbReference type="ARBA" id="ARBA00010333"/>
    </source>
</evidence>
<comment type="caution">
    <text evidence="7">The sequence shown here is derived from an EMBL/GenBank/DDBJ whole genome shotgun (WGS) entry which is preliminary data.</text>
</comment>
<feature type="chain" id="PRO_5009128972" evidence="5">
    <location>
        <begin position="32"/>
        <end position="308"/>
    </location>
</feature>
<organism evidence="7 8">
    <name type="scientific">Methylobrevis pamukkalensis</name>
    <dbReference type="NCBI Taxonomy" id="1439726"/>
    <lineage>
        <taxon>Bacteria</taxon>
        <taxon>Pseudomonadati</taxon>
        <taxon>Pseudomonadota</taxon>
        <taxon>Alphaproteobacteria</taxon>
        <taxon>Hyphomicrobiales</taxon>
        <taxon>Pleomorphomonadaceae</taxon>
        <taxon>Methylobrevis</taxon>
    </lineage>
</organism>
<comment type="similarity">
    <text evidence="2 4">Belongs to the bacterial solute-binding protein 3 family.</text>
</comment>
<evidence type="ECO:0000256" key="5">
    <source>
        <dbReference type="SAM" id="SignalP"/>
    </source>
</evidence>
<dbReference type="CDD" id="cd01004">
    <property type="entry name" value="PBP2_MidA_like"/>
    <property type="match status" value="1"/>
</dbReference>
<dbReference type="PANTHER" id="PTHR35936">
    <property type="entry name" value="MEMBRANE-BOUND LYTIC MUREIN TRANSGLYCOSYLASE F"/>
    <property type="match status" value="1"/>
</dbReference>
<evidence type="ECO:0000313" key="8">
    <source>
        <dbReference type="Proteomes" id="UP000094622"/>
    </source>
</evidence>
<dbReference type="Proteomes" id="UP000094622">
    <property type="component" value="Unassembled WGS sequence"/>
</dbReference>
<keyword evidence="8" id="KW-1185">Reference proteome</keyword>
<evidence type="ECO:0000256" key="1">
    <source>
        <dbReference type="ARBA" id="ARBA00004196"/>
    </source>
</evidence>
<dbReference type="PROSITE" id="PS01039">
    <property type="entry name" value="SBP_BACTERIAL_3"/>
    <property type="match status" value="1"/>
</dbReference>
<gene>
    <name evidence="7" type="primary">glnH</name>
    <name evidence="7" type="ORF">A6302_01627</name>
</gene>
<dbReference type="SUPFAM" id="SSF53850">
    <property type="entry name" value="Periplasmic binding protein-like II"/>
    <property type="match status" value="1"/>
</dbReference>
<dbReference type="Gene3D" id="3.40.190.10">
    <property type="entry name" value="Periplasmic binding protein-like II"/>
    <property type="match status" value="2"/>
</dbReference>
<name>A0A1E3H5I7_9HYPH</name>
<keyword evidence="3 5" id="KW-0732">Signal</keyword>
<accession>A0A1E3H5I7</accession>
<dbReference type="AlphaFoldDB" id="A0A1E3H5I7"/>
<dbReference type="RefSeq" id="WP_069306480.1">
    <property type="nucleotide sequence ID" value="NZ_MCRJ01000031.1"/>
</dbReference>
<dbReference type="SMART" id="SM00062">
    <property type="entry name" value="PBPb"/>
    <property type="match status" value="1"/>
</dbReference>
<dbReference type="InterPro" id="IPR018313">
    <property type="entry name" value="SBP_3_CS"/>
</dbReference>
<sequence>MSANVFVRVFVAAGLAVTTLCSLASVAPAVAAPDMPIPEQAVVPELHALLPEKIRSAGVLNLATDAHYPPCQWFLEDGKTMIGYEVDIWNALAQVLGVKLEAVSIDFAGLIPGVAGGRYDLAMECITDRTDREEQVTFVNHSLDYGNAFYYLTSTATITAGDALSLCGHKTAGQSGTDFVDKLEALAKWCVDQGKETIEVGQYPTASGVLLALFSGRIDFALSEASAVEELKANNPVDVGTISNPLEVQNYLGIVTAKDNEPLQQALLGALKAIKANGTYDMIFEKWSLPHAALDEFGINMTTTKPRG</sequence>
<evidence type="ECO:0000313" key="7">
    <source>
        <dbReference type="EMBL" id="ODN71066.1"/>
    </source>
</evidence>
<comment type="subcellular location">
    <subcellularLocation>
        <location evidence="1">Cell envelope</location>
    </subcellularLocation>
</comment>
<feature type="signal peptide" evidence="5">
    <location>
        <begin position="1"/>
        <end position="31"/>
    </location>
</feature>
<dbReference type="OrthoDB" id="4577708at2"/>
<dbReference type="PANTHER" id="PTHR35936:SF17">
    <property type="entry name" value="ARGININE-BINDING EXTRACELLULAR PROTEIN ARTP"/>
    <property type="match status" value="1"/>
</dbReference>
<protein>
    <submittedName>
        <fullName evidence="7">Glutamine-binding periplasmic protein</fullName>
    </submittedName>
</protein>
<evidence type="ECO:0000256" key="3">
    <source>
        <dbReference type="ARBA" id="ARBA00022729"/>
    </source>
</evidence>
<feature type="domain" description="Solute-binding protein family 3/N-terminal" evidence="6">
    <location>
        <begin position="59"/>
        <end position="291"/>
    </location>
</feature>
<reference evidence="7 8" key="1">
    <citation type="submission" date="2016-07" db="EMBL/GenBank/DDBJ databases">
        <title>Draft Genome Sequence of Methylobrevis pamukkalensis PK2.</title>
        <authorList>
            <person name="Vasilenko O.V."/>
            <person name="Doronina N.V."/>
            <person name="Shmareva M.N."/>
            <person name="Tarlachkov S.V."/>
            <person name="Mustakhimov I."/>
            <person name="Trotsenko Y.A."/>
        </authorList>
    </citation>
    <scope>NUCLEOTIDE SEQUENCE [LARGE SCALE GENOMIC DNA]</scope>
    <source>
        <strain evidence="7 8">PK2</strain>
    </source>
</reference>
<evidence type="ECO:0000259" key="6">
    <source>
        <dbReference type="SMART" id="SM00062"/>
    </source>
</evidence>
<dbReference type="GO" id="GO:0030313">
    <property type="term" value="C:cell envelope"/>
    <property type="evidence" value="ECO:0007669"/>
    <property type="project" value="UniProtKB-SubCell"/>
</dbReference>
<dbReference type="Pfam" id="PF00497">
    <property type="entry name" value="SBP_bac_3"/>
    <property type="match status" value="1"/>
</dbReference>
<dbReference type="EMBL" id="MCRJ01000031">
    <property type="protein sequence ID" value="ODN71066.1"/>
    <property type="molecule type" value="Genomic_DNA"/>
</dbReference>
<dbReference type="InterPro" id="IPR001638">
    <property type="entry name" value="Solute-binding_3/MltF_N"/>
</dbReference>
<proteinExistence type="inferred from homology"/>
<evidence type="ECO:0000256" key="4">
    <source>
        <dbReference type="RuleBase" id="RU003744"/>
    </source>
</evidence>